<dbReference type="KEGG" id="rha:RHA1_ro08477"/>
<dbReference type="PIRSF" id="PIRSF006060">
    <property type="entry name" value="AA_transporter"/>
    <property type="match status" value="1"/>
</dbReference>
<proteinExistence type="predicted"/>
<dbReference type="InterPro" id="IPR050367">
    <property type="entry name" value="APC_superfamily"/>
</dbReference>
<dbReference type="GO" id="GO:0055085">
    <property type="term" value="P:transmembrane transport"/>
    <property type="evidence" value="ECO:0007669"/>
    <property type="project" value="InterPro"/>
</dbReference>
<evidence type="ECO:0000256" key="1">
    <source>
        <dbReference type="ARBA" id="ARBA00004141"/>
    </source>
</evidence>
<feature type="transmembrane region" description="Helical" evidence="5">
    <location>
        <begin position="115"/>
        <end position="138"/>
    </location>
</feature>
<feature type="transmembrane region" description="Helical" evidence="5">
    <location>
        <begin position="381"/>
        <end position="407"/>
    </location>
</feature>
<feature type="transmembrane region" description="Helical" evidence="5">
    <location>
        <begin position="416"/>
        <end position="438"/>
    </location>
</feature>
<evidence type="ECO:0000256" key="3">
    <source>
        <dbReference type="ARBA" id="ARBA00022989"/>
    </source>
</evidence>
<evidence type="ECO:0000313" key="8">
    <source>
        <dbReference type="Proteomes" id="UP000008710"/>
    </source>
</evidence>
<organism evidence="7 8">
    <name type="scientific">Rhodococcus jostii (strain RHA1)</name>
    <dbReference type="NCBI Taxonomy" id="101510"/>
    <lineage>
        <taxon>Bacteria</taxon>
        <taxon>Bacillati</taxon>
        <taxon>Actinomycetota</taxon>
        <taxon>Actinomycetes</taxon>
        <taxon>Mycobacteriales</taxon>
        <taxon>Nocardiaceae</taxon>
        <taxon>Rhodococcus</taxon>
    </lineage>
</organism>
<keyword evidence="3 5" id="KW-1133">Transmembrane helix</keyword>
<protein>
    <submittedName>
        <fullName evidence="7">Possible amino acid permease</fullName>
    </submittedName>
</protein>
<evidence type="ECO:0000313" key="7">
    <source>
        <dbReference type="EMBL" id="ABG99521.1"/>
    </source>
</evidence>
<feature type="transmembrane region" description="Helical" evidence="5">
    <location>
        <begin position="150"/>
        <end position="169"/>
    </location>
</feature>
<feature type="transmembrane region" description="Helical" evidence="5">
    <location>
        <begin position="176"/>
        <end position="196"/>
    </location>
</feature>
<keyword evidence="7" id="KW-0614">Plasmid</keyword>
<geneLocation type="plasmid" evidence="7 8">
    <name>pRHL1</name>
</geneLocation>
<dbReference type="HOGENOM" id="CLU_007946_20_2_11"/>
<sequence>MRNMTTSPHKRALVATRSPVQGLPRRQLPFIPVFAQSVAAVAPSGAAAVIPVLVIGTAGGGGALAAFVCAAVVILLVSACLRPMAQRMASVGGIYSYTARGLGPTAAVPTGWSAIVGYATVGMAGLLAVGTYLSHIAVTTGLARGTPTGAIVAVTVVAAVVATLVMIRGIRISARITLLVECVSIGLVSALLILLLVTTTRTGAPVAAAMSWEGNAQGMALSVIVAVSAFVGFESSTTLSGEARHPFLSVPRVIRWTPVAAAALYLIALPVQAIALAEAPDTVRESATPLVALLVSEGSTGLSAILDLGIAASFFACTLASVNALVRVLFCMGREGVAPSALGRTHPRFQTPAPAIAASMVAVTAVPITALLAGVSPDQGLRIFLTLSACGYIGSYLAGCLSAPILLRRIGESTPAVWVLGTVTTAILLFLVVNAVAFAIADGIVLIAVYAVIMAVAVLYTLALRRLAPHRLASVGIYDETQRTDLLPTAAFR</sequence>
<evidence type="ECO:0000256" key="4">
    <source>
        <dbReference type="ARBA" id="ARBA00023136"/>
    </source>
</evidence>
<reference evidence="8" key="1">
    <citation type="journal article" date="2006" name="Proc. Natl. Acad. Sci. U.S.A.">
        <title>The complete genome of Rhodococcus sp. RHA1 provides insights into a catabolic powerhouse.</title>
        <authorList>
            <person name="McLeod M.P."/>
            <person name="Warren R.L."/>
            <person name="Hsiao W.W.L."/>
            <person name="Araki N."/>
            <person name="Myhre M."/>
            <person name="Fernandes C."/>
            <person name="Miyazawa D."/>
            <person name="Wong W."/>
            <person name="Lillquist A.L."/>
            <person name="Wang D."/>
            <person name="Dosanjh M."/>
            <person name="Hara H."/>
            <person name="Petrescu A."/>
            <person name="Morin R.D."/>
            <person name="Yang G."/>
            <person name="Stott J.M."/>
            <person name="Schein J.E."/>
            <person name="Shin H."/>
            <person name="Smailus D."/>
            <person name="Siddiqui A.S."/>
            <person name="Marra M.A."/>
            <person name="Jones S.J.M."/>
            <person name="Holt R."/>
            <person name="Brinkman F.S.L."/>
            <person name="Miyauchi K."/>
            <person name="Fukuda M."/>
            <person name="Davies J.E."/>
            <person name="Mohn W.W."/>
            <person name="Eltis L.D."/>
        </authorList>
    </citation>
    <scope>NUCLEOTIDE SEQUENCE [LARGE SCALE GENOMIC DNA]</scope>
    <source>
        <strain evidence="8">RHA1</strain>
    </source>
</reference>
<feature type="transmembrane region" description="Helical" evidence="5">
    <location>
        <begin position="444"/>
        <end position="464"/>
    </location>
</feature>
<dbReference type="InterPro" id="IPR004841">
    <property type="entry name" value="AA-permease/SLC12A_dom"/>
</dbReference>
<keyword evidence="4 5" id="KW-0472">Membrane</keyword>
<feature type="transmembrane region" description="Helical" evidence="5">
    <location>
        <begin position="351"/>
        <end position="375"/>
    </location>
</feature>
<dbReference type="PANTHER" id="PTHR42770">
    <property type="entry name" value="AMINO ACID TRANSPORTER-RELATED"/>
    <property type="match status" value="1"/>
</dbReference>
<accession>Q0RYW5</accession>
<dbReference type="Gene3D" id="1.20.1740.10">
    <property type="entry name" value="Amino acid/polyamine transporter I"/>
    <property type="match status" value="1"/>
</dbReference>
<gene>
    <name evidence="7" type="ordered locus">RHA1_ro08477</name>
</gene>
<feature type="transmembrane region" description="Helical" evidence="5">
    <location>
        <begin position="253"/>
        <end position="275"/>
    </location>
</feature>
<evidence type="ECO:0000259" key="6">
    <source>
        <dbReference type="Pfam" id="PF00324"/>
    </source>
</evidence>
<feature type="transmembrane region" description="Helical" evidence="5">
    <location>
        <begin position="216"/>
        <end position="233"/>
    </location>
</feature>
<evidence type="ECO:0000256" key="2">
    <source>
        <dbReference type="ARBA" id="ARBA00022692"/>
    </source>
</evidence>
<dbReference type="EMBL" id="CP000432">
    <property type="protein sequence ID" value="ABG99521.1"/>
    <property type="molecule type" value="Genomic_DNA"/>
</dbReference>
<dbReference type="Proteomes" id="UP000008710">
    <property type="component" value="Plasmid pRHL1"/>
</dbReference>
<dbReference type="PANTHER" id="PTHR42770:SF7">
    <property type="entry name" value="MEMBRANE PROTEIN"/>
    <property type="match status" value="1"/>
</dbReference>
<feature type="transmembrane region" description="Helical" evidence="5">
    <location>
        <begin position="308"/>
        <end position="330"/>
    </location>
</feature>
<keyword evidence="2 5" id="KW-0812">Transmembrane</keyword>
<dbReference type="AlphaFoldDB" id="Q0RYW5"/>
<feature type="transmembrane region" description="Helical" evidence="5">
    <location>
        <begin position="61"/>
        <end position="81"/>
    </location>
</feature>
<feature type="domain" description="Amino acid permease/ SLC12A" evidence="6">
    <location>
        <begin position="54"/>
        <end position="447"/>
    </location>
</feature>
<feature type="transmembrane region" description="Helical" evidence="5">
    <location>
        <begin position="33"/>
        <end position="55"/>
    </location>
</feature>
<evidence type="ECO:0000256" key="5">
    <source>
        <dbReference type="SAM" id="Phobius"/>
    </source>
</evidence>
<dbReference type="GO" id="GO:0016020">
    <property type="term" value="C:membrane"/>
    <property type="evidence" value="ECO:0007669"/>
    <property type="project" value="UniProtKB-SubCell"/>
</dbReference>
<name>Q0RYW5_RHOJR</name>
<comment type="subcellular location">
    <subcellularLocation>
        <location evidence="1">Membrane</location>
        <topology evidence="1">Multi-pass membrane protein</topology>
    </subcellularLocation>
</comment>
<dbReference type="Pfam" id="PF00324">
    <property type="entry name" value="AA_permease"/>
    <property type="match status" value="1"/>
</dbReference>